<comment type="caution">
    <text evidence="1">The sequence shown here is derived from an EMBL/GenBank/DDBJ whole genome shotgun (WGS) entry which is preliminary data.</text>
</comment>
<sequence length="218" mass="25612">MTTPSAARTLLESLKEDLQTEYIEIANVAHLSANCTEPKDAIARNSMRHQKYQGLRPIPPGTKKRYGTSETYVKSYKSATFEKCDCLPRYKYYTPLAHNIDVPNEEKLFYYPYFGDGDEDTAIKFDELFQIAIKPAKLIDTEYMAAWYEPHVEEWLYKYNVNITDYDIVLNSNKKEKVTNKPMIQKIWQLEKIWLEVTKTRLRDVVSLHLARQKELLQ</sequence>
<organism evidence="1 2">
    <name type="scientific">Neolecta irregularis (strain DAH-3)</name>
    <dbReference type="NCBI Taxonomy" id="1198029"/>
    <lineage>
        <taxon>Eukaryota</taxon>
        <taxon>Fungi</taxon>
        <taxon>Dikarya</taxon>
        <taxon>Ascomycota</taxon>
        <taxon>Taphrinomycotina</taxon>
        <taxon>Neolectales</taxon>
        <taxon>Neolectaceae</taxon>
        <taxon>Neolecta</taxon>
    </lineage>
</organism>
<dbReference type="AlphaFoldDB" id="A0A1U7LSS2"/>
<dbReference type="EMBL" id="LXFE01000354">
    <property type="protein sequence ID" value="OLL25592.1"/>
    <property type="molecule type" value="Genomic_DNA"/>
</dbReference>
<proteinExistence type="predicted"/>
<protein>
    <submittedName>
        <fullName evidence="1">Uncharacterized protein</fullName>
    </submittedName>
</protein>
<gene>
    <name evidence="1" type="ORF">NEOLI_002832</name>
</gene>
<evidence type="ECO:0000313" key="1">
    <source>
        <dbReference type="EMBL" id="OLL25592.1"/>
    </source>
</evidence>
<evidence type="ECO:0000313" key="2">
    <source>
        <dbReference type="Proteomes" id="UP000186594"/>
    </source>
</evidence>
<name>A0A1U7LSS2_NEOID</name>
<dbReference type="Proteomes" id="UP000186594">
    <property type="component" value="Unassembled WGS sequence"/>
</dbReference>
<keyword evidence="2" id="KW-1185">Reference proteome</keyword>
<reference evidence="1 2" key="1">
    <citation type="submission" date="2016-04" db="EMBL/GenBank/DDBJ databases">
        <title>Evolutionary innovation and constraint leading to complex multicellularity in the Ascomycota.</title>
        <authorList>
            <person name="Cisse O."/>
            <person name="Nguyen A."/>
            <person name="Hewitt D.A."/>
            <person name="Jedd G."/>
            <person name="Stajich J.E."/>
        </authorList>
    </citation>
    <scope>NUCLEOTIDE SEQUENCE [LARGE SCALE GENOMIC DNA]</scope>
    <source>
        <strain evidence="1 2">DAH-3</strain>
    </source>
</reference>
<accession>A0A1U7LSS2</accession>